<proteinExistence type="predicted"/>
<sequence>MGVSIRKLHREIEQLHEEQSHDHRESIKLFRGQGLIQSDFQRLLDTKNGLLSFNNFFSTSKCKNIAMLFVESALQENEDIVGVVSSMNVDQSQILAVITPFTMMDGLSAFGEEQEVLFLMHTIFRADNINQITDNTCQWKAQLTITSENGPQLASITDHM</sequence>
<dbReference type="Proteomes" id="UP000663848">
    <property type="component" value="Unassembled WGS sequence"/>
</dbReference>
<reference evidence="1" key="1">
    <citation type="submission" date="2021-02" db="EMBL/GenBank/DDBJ databases">
        <authorList>
            <person name="Nowell W R."/>
        </authorList>
    </citation>
    <scope>NUCLEOTIDE SEQUENCE</scope>
</reference>
<evidence type="ECO:0000313" key="4">
    <source>
        <dbReference type="EMBL" id="CAF4511679.1"/>
    </source>
</evidence>
<dbReference type="EMBL" id="CAJOBS010000162">
    <property type="protein sequence ID" value="CAF4511679.1"/>
    <property type="molecule type" value="Genomic_DNA"/>
</dbReference>
<dbReference type="EMBL" id="CAJOBR010000455">
    <property type="protein sequence ID" value="CAF4511295.1"/>
    <property type="molecule type" value="Genomic_DNA"/>
</dbReference>
<accession>A0A818F5B5</accession>
<dbReference type="Proteomes" id="UP000663838">
    <property type="component" value="Unassembled WGS sequence"/>
</dbReference>
<dbReference type="AlphaFoldDB" id="A0A818F5B5"/>
<dbReference type="EMBL" id="CAJNYT010004770">
    <property type="protein sequence ID" value="CAF3689050.1"/>
    <property type="molecule type" value="Genomic_DNA"/>
</dbReference>
<evidence type="ECO:0000313" key="5">
    <source>
        <dbReference type="Proteomes" id="UP000663865"/>
    </source>
</evidence>
<dbReference type="Proteomes" id="UP000663872">
    <property type="component" value="Unassembled WGS sequence"/>
</dbReference>
<dbReference type="Gene3D" id="3.90.176.10">
    <property type="entry name" value="Toxin ADP-ribosyltransferase, Chain A, domain 1"/>
    <property type="match status" value="1"/>
</dbReference>
<dbReference type="Proteomes" id="UP000663865">
    <property type="component" value="Unassembled WGS sequence"/>
</dbReference>
<protein>
    <submittedName>
        <fullName evidence="1">Uncharacterized protein</fullName>
    </submittedName>
</protein>
<dbReference type="EMBL" id="CAJNYV010002342">
    <property type="protein sequence ID" value="CAF3470675.1"/>
    <property type="molecule type" value="Genomic_DNA"/>
</dbReference>
<evidence type="ECO:0000313" key="1">
    <source>
        <dbReference type="EMBL" id="CAF3470675.1"/>
    </source>
</evidence>
<evidence type="ECO:0000313" key="2">
    <source>
        <dbReference type="EMBL" id="CAF3689050.1"/>
    </source>
</evidence>
<name>A0A818F5B5_9BILA</name>
<comment type="caution">
    <text evidence="1">The sequence shown here is derived from an EMBL/GenBank/DDBJ whole genome shotgun (WGS) entry which is preliminary data.</text>
</comment>
<dbReference type="SUPFAM" id="SSF56399">
    <property type="entry name" value="ADP-ribosylation"/>
    <property type="match status" value="1"/>
</dbReference>
<gene>
    <name evidence="2" type="ORF">GRG538_LOCUS27561</name>
    <name evidence="1" type="ORF">KIK155_LOCUS13791</name>
    <name evidence="3" type="ORF">QYT958_LOCUS5483</name>
    <name evidence="4" type="ORF">TOA249_LOCUS4305</name>
</gene>
<evidence type="ECO:0000313" key="3">
    <source>
        <dbReference type="EMBL" id="CAF4511295.1"/>
    </source>
</evidence>
<organism evidence="1 5">
    <name type="scientific">Rotaria socialis</name>
    <dbReference type="NCBI Taxonomy" id="392032"/>
    <lineage>
        <taxon>Eukaryota</taxon>
        <taxon>Metazoa</taxon>
        <taxon>Spiralia</taxon>
        <taxon>Gnathifera</taxon>
        <taxon>Rotifera</taxon>
        <taxon>Eurotatoria</taxon>
        <taxon>Bdelloidea</taxon>
        <taxon>Philodinida</taxon>
        <taxon>Philodinidae</taxon>
        <taxon>Rotaria</taxon>
    </lineage>
</organism>